<dbReference type="EMBL" id="HF935724">
    <property type="protein sequence ID" value="CCX32164.1"/>
    <property type="molecule type" value="Genomic_DNA"/>
</dbReference>
<evidence type="ECO:0000256" key="1">
    <source>
        <dbReference type="SAM" id="MobiDB-lite"/>
    </source>
</evidence>
<name>U4LJ93_PYROM</name>
<proteinExistence type="predicted"/>
<accession>U4LJ93</accession>
<dbReference type="Proteomes" id="UP000018144">
    <property type="component" value="Unassembled WGS sequence"/>
</dbReference>
<gene>
    <name evidence="2" type="ORF">PCON_12434</name>
</gene>
<feature type="region of interest" description="Disordered" evidence="1">
    <location>
        <begin position="174"/>
        <end position="207"/>
    </location>
</feature>
<evidence type="ECO:0000313" key="2">
    <source>
        <dbReference type="EMBL" id="CCX32164.1"/>
    </source>
</evidence>
<protein>
    <submittedName>
        <fullName evidence="2">Uncharacterized protein</fullName>
    </submittedName>
</protein>
<evidence type="ECO:0000313" key="3">
    <source>
        <dbReference type="Proteomes" id="UP000018144"/>
    </source>
</evidence>
<reference evidence="2 3" key="1">
    <citation type="journal article" date="2013" name="PLoS Genet.">
        <title>The genome and development-dependent transcriptomes of Pyronema confluens: a window into fungal evolution.</title>
        <authorList>
            <person name="Traeger S."/>
            <person name="Altegoer F."/>
            <person name="Freitag M."/>
            <person name="Gabaldon T."/>
            <person name="Kempken F."/>
            <person name="Kumar A."/>
            <person name="Marcet-Houben M."/>
            <person name="Poggeler S."/>
            <person name="Stajich J.E."/>
            <person name="Nowrousian M."/>
        </authorList>
    </citation>
    <scope>NUCLEOTIDE SEQUENCE [LARGE SCALE GENOMIC DNA]</scope>
    <source>
        <strain evidence="3">CBS 100304</strain>
        <tissue evidence="2">Vegetative mycelium</tissue>
    </source>
</reference>
<keyword evidence="3" id="KW-1185">Reference proteome</keyword>
<dbReference type="AlphaFoldDB" id="U4LJ93"/>
<sequence>MAQLRPQRAQHRSHSLLLAKAEDQDGPNHQKHAKSTPIFGTLTPAPLAISNLQTNLARLPQEYPKSPYAPSPYTHFALKQIVLHIPLFPPPPQPAFSPHRPTIDSVPFNPCRTDLRHPYWPAASFLINQLPYPASKVLSGLPRLPADTHSLIPLSTTPLHPTLLNYLVLLHHHHPPPTSRNASHRDENNRCRQTRKQHSWTQQLSDNTTPWRNYNAVLRSWLPTRALGRSRHN</sequence>
<organism evidence="2 3">
    <name type="scientific">Pyronema omphalodes (strain CBS 100304)</name>
    <name type="common">Pyronema confluens</name>
    <dbReference type="NCBI Taxonomy" id="1076935"/>
    <lineage>
        <taxon>Eukaryota</taxon>
        <taxon>Fungi</taxon>
        <taxon>Dikarya</taxon>
        <taxon>Ascomycota</taxon>
        <taxon>Pezizomycotina</taxon>
        <taxon>Pezizomycetes</taxon>
        <taxon>Pezizales</taxon>
        <taxon>Pyronemataceae</taxon>
        <taxon>Pyronema</taxon>
    </lineage>
</organism>